<dbReference type="EMBL" id="BDQD01000132">
    <property type="protein sequence ID" value="GBH22696.1"/>
    <property type="molecule type" value="Genomic_RNA"/>
</dbReference>
<protein>
    <submittedName>
        <fullName evidence="1">Uncharacterized protein</fullName>
    </submittedName>
</protein>
<organism evidence="1">
    <name type="scientific">viral metagenome</name>
    <dbReference type="NCBI Taxonomy" id="1070528"/>
    <lineage>
        <taxon>unclassified sequences</taxon>
        <taxon>metagenomes</taxon>
        <taxon>organismal metagenomes</taxon>
    </lineage>
</organism>
<comment type="caution">
    <text evidence="1">The sequence shown here is derived from an EMBL/GenBank/DDBJ whole genome shotgun (WGS) entry which is preliminary data.</text>
</comment>
<proteinExistence type="predicted"/>
<name>A0A2V0RBE9_9ZZZZ</name>
<accession>A0A2V0RBE9</accession>
<sequence>MTSRATAFQGLPSGENWDDSGLLAAFNHDFSQKIKAFSTLQKILGSPAVEKWYEEYKQARAVSLALPSQWQTLGMKPEHWEAHVESNSKRKAARAKHSTTVNEISAKYQKQIRDAELNLESELAATANPITAVIELGYNDLPVSDIVAIEEAPDDTARAAMLKSKLDALRRTAIGALP</sequence>
<evidence type="ECO:0000313" key="1">
    <source>
        <dbReference type="EMBL" id="GBH22696.1"/>
    </source>
</evidence>
<reference evidence="1" key="1">
    <citation type="submission" date="2017-04" db="EMBL/GenBank/DDBJ databases">
        <title>Unveiling RNA virosphere associated with marine microorganisms.</title>
        <authorList>
            <person name="Urayama S."/>
            <person name="Takaki Y."/>
            <person name="Nishi S."/>
            <person name="Yoshida Y."/>
            <person name="Deguchi S."/>
            <person name="Takai K."/>
            <person name="Nunoura T."/>
        </authorList>
    </citation>
    <scope>NUCLEOTIDE SEQUENCE</scope>
</reference>
<dbReference type="AlphaFoldDB" id="A0A2V0RBE9"/>